<dbReference type="STRING" id="502779.C1GUI2"/>
<keyword evidence="2" id="KW-0812">Transmembrane</keyword>
<dbReference type="VEuPathDB" id="FungiDB:PAAG_02177"/>
<evidence type="ECO:0000313" key="5">
    <source>
        <dbReference type="Proteomes" id="UP000002059"/>
    </source>
</evidence>
<keyword evidence="5" id="KW-1185">Reference proteome</keyword>
<dbReference type="InterPro" id="IPR002123">
    <property type="entry name" value="Plipid/glycerol_acylTrfase"/>
</dbReference>
<keyword evidence="4" id="KW-0012">Acyltransferase</keyword>
<gene>
    <name evidence="4" type="ORF">PAAG_02177</name>
</gene>
<dbReference type="AlphaFoldDB" id="C1GUI2"/>
<reference evidence="4 5" key="1">
    <citation type="journal article" date="2011" name="PLoS Genet.">
        <title>Comparative genomic analysis of human fungal pathogens causing paracoccidioidomycosis.</title>
        <authorList>
            <person name="Desjardins C.A."/>
            <person name="Champion M.D."/>
            <person name="Holder J.W."/>
            <person name="Muszewska A."/>
            <person name="Goldberg J."/>
            <person name="Bailao A.M."/>
            <person name="Brigido M.M."/>
            <person name="Ferreira M.E."/>
            <person name="Garcia A.M."/>
            <person name="Grynberg M."/>
            <person name="Gujja S."/>
            <person name="Heiman D.I."/>
            <person name="Henn M.R."/>
            <person name="Kodira C.D."/>
            <person name="Leon-Narvaez H."/>
            <person name="Longo L.V."/>
            <person name="Ma L.J."/>
            <person name="Malavazi I."/>
            <person name="Matsuo A.L."/>
            <person name="Morais F.V."/>
            <person name="Pereira M."/>
            <person name="Rodriguez-Brito S."/>
            <person name="Sakthikumar S."/>
            <person name="Salem-Izacc S.M."/>
            <person name="Sykes S.M."/>
            <person name="Teixeira M.M."/>
            <person name="Vallejo M.C."/>
            <person name="Walter M.E."/>
            <person name="Yandava C."/>
            <person name="Young S."/>
            <person name="Zeng Q."/>
            <person name="Zucker J."/>
            <person name="Felipe M.S."/>
            <person name="Goldman G.H."/>
            <person name="Haas B.J."/>
            <person name="McEwen J.G."/>
            <person name="Nino-Vega G."/>
            <person name="Puccia R."/>
            <person name="San-Blas G."/>
            <person name="Soares C.M."/>
            <person name="Birren B.W."/>
            <person name="Cuomo C.A."/>
        </authorList>
    </citation>
    <scope>NUCLEOTIDE SEQUENCE [LARGE SCALE GENOMIC DNA]</scope>
    <source>
        <strain evidence="5">ATCC MYA-826 / Pb01</strain>
    </source>
</reference>
<dbReference type="InterPro" id="IPR052744">
    <property type="entry name" value="GPAT/DAPAT"/>
</dbReference>
<accession>C1GUI2</accession>
<dbReference type="PANTHER" id="PTHR31605">
    <property type="entry name" value="GLYCEROL-3-PHOSPHATE O-ACYLTRANSFERASE 1"/>
    <property type="match status" value="1"/>
</dbReference>
<dbReference type="KEGG" id="pbl:PAAG_02177"/>
<dbReference type="PANTHER" id="PTHR31605:SF0">
    <property type="entry name" value="GLYCEROL-3-PHOSPHATE O-ACYLTRANSFERASE 1"/>
    <property type="match status" value="1"/>
</dbReference>
<dbReference type="HOGENOM" id="CLU_007860_1_0_1"/>
<feature type="domain" description="Phospholipid/glycerol acyltransferase" evidence="3">
    <location>
        <begin position="44"/>
        <end position="241"/>
    </location>
</feature>
<dbReference type="SMART" id="SM00563">
    <property type="entry name" value="PlsC"/>
    <property type="match status" value="1"/>
</dbReference>
<dbReference type="GO" id="GO:0016287">
    <property type="term" value="F:glycerone-phosphate O-acyltransferase activity"/>
    <property type="evidence" value="ECO:0007669"/>
    <property type="project" value="TreeGrafter"/>
</dbReference>
<dbReference type="EMBL" id="KN293995">
    <property type="protein sequence ID" value="EEH39988.2"/>
    <property type="molecule type" value="Genomic_DNA"/>
</dbReference>
<evidence type="ECO:0000259" key="3">
    <source>
        <dbReference type="SMART" id="SM00563"/>
    </source>
</evidence>
<feature type="region of interest" description="Disordered" evidence="1">
    <location>
        <begin position="464"/>
        <end position="492"/>
    </location>
</feature>
<keyword evidence="4" id="KW-0808">Transferase</keyword>
<feature type="transmembrane region" description="Helical" evidence="2">
    <location>
        <begin position="6"/>
        <end position="26"/>
    </location>
</feature>
<evidence type="ECO:0000256" key="2">
    <source>
        <dbReference type="SAM" id="Phobius"/>
    </source>
</evidence>
<dbReference type="eggNOG" id="ENOG502QQ2N">
    <property type="taxonomic scope" value="Eukaryota"/>
</dbReference>
<evidence type="ECO:0000313" key="4">
    <source>
        <dbReference type="EMBL" id="EEH39988.2"/>
    </source>
</evidence>
<dbReference type="GeneID" id="9099434"/>
<evidence type="ECO:0000256" key="1">
    <source>
        <dbReference type="SAM" id="MobiDB-lite"/>
    </source>
</evidence>
<dbReference type="Proteomes" id="UP000002059">
    <property type="component" value="Partially assembled WGS sequence"/>
</dbReference>
<dbReference type="OrthoDB" id="2427554at2759"/>
<dbReference type="SUPFAM" id="SSF69593">
    <property type="entry name" value="Glycerol-3-phosphate (1)-acyltransferase"/>
    <property type="match status" value="2"/>
</dbReference>
<organism evidence="4 5">
    <name type="scientific">Paracoccidioides lutzii (strain ATCC MYA-826 / Pb01)</name>
    <name type="common">Paracoccidioides brasiliensis</name>
    <dbReference type="NCBI Taxonomy" id="502779"/>
    <lineage>
        <taxon>Eukaryota</taxon>
        <taxon>Fungi</taxon>
        <taxon>Dikarya</taxon>
        <taxon>Ascomycota</taxon>
        <taxon>Pezizomycotina</taxon>
        <taxon>Eurotiomycetes</taxon>
        <taxon>Eurotiomycetidae</taxon>
        <taxon>Onygenales</taxon>
        <taxon>Ajellomycetaceae</taxon>
        <taxon>Paracoccidioides</taxon>
    </lineage>
</organism>
<keyword evidence="2" id="KW-1133">Transmembrane helix</keyword>
<dbReference type="GO" id="GO:0008654">
    <property type="term" value="P:phospholipid biosynthetic process"/>
    <property type="evidence" value="ECO:0007669"/>
    <property type="project" value="TreeGrafter"/>
</dbReference>
<name>C1GUI2_PARBA</name>
<dbReference type="GO" id="GO:0004366">
    <property type="term" value="F:glycerol-3-phosphate O-acyltransferase activity"/>
    <property type="evidence" value="ECO:0007669"/>
    <property type="project" value="TreeGrafter"/>
</dbReference>
<keyword evidence="2" id="KW-0472">Membrane</keyword>
<dbReference type="RefSeq" id="XP_015701565.1">
    <property type="nucleotide sequence ID" value="XM_015844561.1"/>
</dbReference>
<proteinExistence type="predicted"/>
<protein>
    <submittedName>
        <fullName evidence="4">Glycerol-3-phosphate O-acyltransferase</fullName>
    </submittedName>
</protein>
<sequence>MSQSYMIPWLYDFGIWVFSLCLDIFFREIYSRGTWRIPRNGPVIVVAAPHANQFVDSAILMRNLRYYASRRTSFLTADKTMREPYIGTMTRLMGAVSVVRSMDLVKPAEGKIYIPDPENDPTLIRGQETDFTNGQFMEGGMIELRLQKPFKDFENGLPLHKPLREGTPLKVAPFVDQSQMFDAVYRKLCSGGCVGIFPEGGSHDRPSFLPLKAGVAIIALGTLARQPDCGLSIIPCGMNCFHPNKFRSRAVIEFGNPAQVHPDQIEAFKAGGHLKRNAVGSLLETIEEALAAVTQQSPDHETLMVIQATRRLYKPLRMRLPLPVIIELNRNLLKGYTQFKDEPKVSGITKSNGGMLSSGRGGWFSESYFAVLQRQALASSVVKLEGRDQLRLSGFITVVTRDITQTLFRGGLTSGIIFLILSRYVASRAAGIVFPSCGGGQHIWSRNYPDFESEKLVREDSHDDVYQSRLKSMPPSKSGSRSRSESRDSRSSSISSFLNDTLLRPLSTLSKDNLGEVNRRIQDSKSKKRIRRSRRDDVSDDDLVLVDEYSSVRSQHFTEDKKSR</sequence>